<name>A0AAW9S8I5_9BACT</name>
<feature type="binding site" evidence="1">
    <location>
        <position position="178"/>
    </location>
    <ligand>
        <name>a divalent metal cation</name>
        <dbReference type="ChEBI" id="CHEBI:60240"/>
        <label>1</label>
    </ligand>
</feature>
<dbReference type="RefSeq" id="WP_346822107.1">
    <property type="nucleotide sequence ID" value="NZ_JBDKWZ010000008.1"/>
</dbReference>
<protein>
    <submittedName>
        <fullName evidence="2">TatD family hydrolase</fullName>
    </submittedName>
</protein>
<feature type="binding site" evidence="1">
    <location>
        <position position="130"/>
    </location>
    <ligand>
        <name>a divalent metal cation</name>
        <dbReference type="ChEBI" id="CHEBI:60240"/>
        <label>2</label>
    </ligand>
</feature>
<feature type="binding site" evidence="1">
    <location>
        <position position="71"/>
    </location>
    <ligand>
        <name>a divalent metal cation</name>
        <dbReference type="ChEBI" id="CHEBI:60240"/>
        <label>1</label>
    </ligand>
</feature>
<dbReference type="InterPro" id="IPR001130">
    <property type="entry name" value="TatD-like"/>
</dbReference>
<dbReference type="GO" id="GO:0046872">
    <property type="term" value="F:metal ion binding"/>
    <property type="evidence" value="ECO:0007669"/>
    <property type="project" value="UniProtKB-KW"/>
</dbReference>
<proteinExistence type="predicted"/>
<feature type="binding site" evidence="1">
    <location>
        <position position="106"/>
    </location>
    <ligand>
        <name>a divalent metal cation</name>
        <dbReference type="ChEBI" id="CHEBI:60240"/>
        <label>2</label>
    </ligand>
</feature>
<keyword evidence="1" id="KW-0479">Metal-binding</keyword>
<accession>A0AAW9S8I5</accession>
<keyword evidence="2" id="KW-0378">Hydrolase</keyword>
<comment type="caution">
    <text evidence="2">The sequence shown here is derived from an EMBL/GenBank/DDBJ whole genome shotgun (WGS) entry which is preliminary data.</text>
</comment>
<keyword evidence="3" id="KW-1185">Reference proteome</keyword>
<gene>
    <name evidence="2" type="ORF">AAG747_15515</name>
</gene>
<dbReference type="Proteomes" id="UP001403385">
    <property type="component" value="Unassembled WGS sequence"/>
</dbReference>
<dbReference type="Gene3D" id="3.20.20.140">
    <property type="entry name" value="Metal-dependent hydrolases"/>
    <property type="match status" value="1"/>
</dbReference>
<sequence length="219" mass="25425">MNTPLINVHTHHPEEAGLSIRNIIWPQESITPSFEFVSLGIHPWYIPKDWEMQLDRMKEHVHNLHVVAIGEAGLDKVCPTPLPLQMEVFKAQVQLAETTQKPLIIHCVKAYQEILQIKQQQTPTMPWILHGYNKKPELARQLIQKGLLLSFGKDLLFKPSVQESFRVCPEGSYFLETDDQDGLFLQDLYEKAALLRKIPMEKLAENIYLRFCKIFKRSL</sequence>
<evidence type="ECO:0000256" key="1">
    <source>
        <dbReference type="PIRSR" id="PIRSR005902-1"/>
    </source>
</evidence>
<dbReference type="GO" id="GO:0016788">
    <property type="term" value="F:hydrolase activity, acting on ester bonds"/>
    <property type="evidence" value="ECO:0007669"/>
    <property type="project" value="InterPro"/>
</dbReference>
<dbReference type="PANTHER" id="PTHR46124:SF3">
    <property type="entry name" value="HYDROLASE"/>
    <property type="match status" value="1"/>
</dbReference>
<evidence type="ECO:0000313" key="2">
    <source>
        <dbReference type="EMBL" id="MEN7549331.1"/>
    </source>
</evidence>
<dbReference type="AlphaFoldDB" id="A0AAW9S8I5"/>
<dbReference type="EMBL" id="JBDKWZ010000008">
    <property type="protein sequence ID" value="MEN7549331.1"/>
    <property type="molecule type" value="Genomic_DNA"/>
</dbReference>
<dbReference type="PANTHER" id="PTHR46124">
    <property type="entry name" value="D-AMINOACYL-TRNA DEACYLASE"/>
    <property type="match status" value="1"/>
</dbReference>
<evidence type="ECO:0000313" key="3">
    <source>
        <dbReference type="Proteomes" id="UP001403385"/>
    </source>
</evidence>
<dbReference type="InterPro" id="IPR032466">
    <property type="entry name" value="Metal_Hydrolase"/>
</dbReference>
<dbReference type="PIRSF" id="PIRSF005902">
    <property type="entry name" value="DNase_TatD"/>
    <property type="match status" value="1"/>
</dbReference>
<organism evidence="2 3">
    <name type="scientific">Rapidithrix thailandica</name>
    <dbReference type="NCBI Taxonomy" id="413964"/>
    <lineage>
        <taxon>Bacteria</taxon>
        <taxon>Pseudomonadati</taxon>
        <taxon>Bacteroidota</taxon>
        <taxon>Cytophagia</taxon>
        <taxon>Cytophagales</taxon>
        <taxon>Flammeovirgaceae</taxon>
        <taxon>Rapidithrix</taxon>
    </lineage>
</organism>
<dbReference type="Pfam" id="PF01026">
    <property type="entry name" value="TatD_DNase"/>
    <property type="match status" value="1"/>
</dbReference>
<dbReference type="GO" id="GO:0005829">
    <property type="term" value="C:cytosol"/>
    <property type="evidence" value="ECO:0007669"/>
    <property type="project" value="TreeGrafter"/>
</dbReference>
<reference evidence="2 3" key="1">
    <citation type="submission" date="2024-04" db="EMBL/GenBank/DDBJ databases">
        <title>Novel genus in family Flammeovirgaceae.</title>
        <authorList>
            <person name="Nguyen T.H."/>
            <person name="Vuong T.Q."/>
            <person name="Le H."/>
            <person name="Kim S.-G."/>
        </authorList>
    </citation>
    <scope>NUCLEOTIDE SEQUENCE [LARGE SCALE GENOMIC DNA]</scope>
    <source>
        <strain evidence="2 3">JCM 23209</strain>
    </source>
</reference>
<dbReference type="SUPFAM" id="SSF51556">
    <property type="entry name" value="Metallo-dependent hydrolases"/>
    <property type="match status" value="1"/>
</dbReference>